<reference evidence="2" key="1">
    <citation type="submission" date="2021-01" db="EMBL/GenBank/DDBJ databases">
        <title>Whole genome shotgun sequence of Actinocatenispora rupis NBRC 107355.</title>
        <authorList>
            <person name="Komaki H."/>
            <person name="Tamura T."/>
        </authorList>
    </citation>
    <scope>NUCLEOTIDE SEQUENCE</scope>
    <source>
        <strain evidence="2">NBRC 107355</strain>
    </source>
</reference>
<dbReference type="AlphaFoldDB" id="A0A8J3J276"/>
<protein>
    <submittedName>
        <fullName evidence="2">Uncharacterized protein</fullName>
    </submittedName>
</protein>
<dbReference type="EMBL" id="BOMB01000023">
    <property type="protein sequence ID" value="GID13200.1"/>
    <property type="molecule type" value="Genomic_DNA"/>
</dbReference>
<dbReference type="RefSeq" id="WP_203659986.1">
    <property type="nucleotide sequence ID" value="NZ_BAAAZM010000007.1"/>
</dbReference>
<comment type="caution">
    <text evidence="2">The sequence shown here is derived from an EMBL/GenBank/DDBJ whole genome shotgun (WGS) entry which is preliminary data.</text>
</comment>
<feature type="region of interest" description="Disordered" evidence="1">
    <location>
        <begin position="66"/>
        <end position="195"/>
    </location>
</feature>
<sequence length="431" mass="42272">MGRMGQVSQHEERGQRFPMRATRRRPAGAEKRSRLLRYGLRALVVAGAAGAAWLVGSQVASASAAHDTATPGHTAPVHCSDQASEGGRGLLPTATHAVGSVTEALGGPGTAHQTSGGASAGAQTCGRPSAGPHDETVRSAPVANSTRAGEPAARSAAPATVSAGDTAGSRSPRPSTNTTGRTTGQSPLGPLADAAAPVLGPVTDATRPATGPLTDVVRPTGVLSQSPVSSVLTGVGRPVVGTIADTTRPVTGTLTAPLATATRPVTGLLGAAVHPLPGVAGCVTAPLTGVLTGGSGPLSGTTVPTGHAAPSQASHWPYGAVDQALSLCRQADPVHSWSGRTPATWADGSVSADRSSGHHVPGAPEPTPLPAGSGLSNGGSASSSASHADTGAFAPAGFSAVRADDPTGVRPGTAAPGLPRLYEVDPVVTPD</sequence>
<accession>A0A8J3J276</accession>
<feature type="region of interest" description="Disordered" evidence="1">
    <location>
        <begin position="1"/>
        <end position="30"/>
    </location>
</feature>
<evidence type="ECO:0000313" key="2">
    <source>
        <dbReference type="EMBL" id="GID13200.1"/>
    </source>
</evidence>
<evidence type="ECO:0000313" key="3">
    <source>
        <dbReference type="Proteomes" id="UP000612808"/>
    </source>
</evidence>
<evidence type="ECO:0000256" key="1">
    <source>
        <dbReference type="SAM" id="MobiDB-lite"/>
    </source>
</evidence>
<proteinExistence type="predicted"/>
<name>A0A8J3J276_9ACTN</name>
<organism evidence="2 3">
    <name type="scientific">Actinocatenispora rupis</name>
    <dbReference type="NCBI Taxonomy" id="519421"/>
    <lineage>
        <taxon>Bacteria</taxon>
        <taxon>Bacillati</taxon>
        <taxon>Actinomycetota</taxon>
        <taxon>Actinomycetes</taxon>
        <taxon>Micromonosporales</taxon>
        <taxon>Micromonosporaceae</taxon>
        <taxon>Actinocatenispora</taxon>
    </lineage>
</organism>
<keyword evidence="3" id="KW-1185">Reference proteome</keyword>
<feature type="compositionally biased region" description="Low complexity" evidence="1">
    <location>
        <begin position="146"/>
        <end position="164"/>
    </location>
</feature>
<feature type="region of interest" description="Disordered" evidence="1">
    <location>
        <begin position="336"/>
        <end position="431"/>
    </location>
</feature>
<gene>
    <name evidence="2" type="ORF">Aru02nite_40890</name>
</gene>
<feature type="compositionally biased region" description="Low complexity" evidence="1">
    <location>
        <begin position="371"/>
        <end position="392"/>
    </location>
</feature>
<feature type="compositionally biased region" description="Polar residues" evidence="1">
    <location>
        <begin position="168"/>
        <end position="186"/>
    </location>
</feature>
<dbReference type="Proteomes" id="UP000612808">
    <property type="component" value="Unassembled WGS sequence"/>
</dbReference>